<dbReference type="Pfam" id="PF01494">
    <property type="entry name" value="FAD_binding_3"/>
    <property type="match status" value="1"/>
</dbReference>
<feature type="transmembrane region" description="Helical" evidence="7">
    <location>
        <begin position="358"/>
        <end position="385"/>
    </location>
</feature>
<keyword evidence="2" id="KW-0285">Flavoprotein</keyword>
<comment type="caution">
    <text evidence="9">The sequence shown here is derived from an EMBL/GenBank/DDBJ whole genome shotgun (WGS) entry which is preliminary data.</text>
</comment>
<protein>
    <submittedName>
        <fullName evidence="9">6-hydroxynicotinate 3-monooxygenase</fullName>
    </submittedName>
</protein>
<dbReference type="InterPro" id="IPR002938">
    <property type="entry name" value="FAD-bd"/>
</dbReference>
<dbReference type="SUPFAM" id="SSF51905">
    <property type="entry name" value="FAD/NAD(P)-binding domain"/>
    <property type="match status" value="1"/>
</dbReference>
<keyword evidence="4" id="KW-0560">Oxidoreductase</keyword>
<proteinExistence type="inferred from homology"/>
<evidence type="ECO:0000259" key="8">
    <source>
        <dbReference type="Pfam" id="PF01494"/>
    </source>
</evidence>
<dbReference type="GO" id="GO:0004497">
    <property type="term" value="F:monooxygenase activity"/>
    <property type="evidence" value="ECO:0007669"/>
    <property type="project" value="UniProtKB-KW"/>
</dbReference>
<evidence type="ECO:0000256" key="1">
    <source>
        <dbReference type="ARBA" id="ARBA00007992"/>
    </source>
</evidence>
<evidence type="ECO:0000256" key="3">
    <source>
        <dbReference type="ARBA" id="ARBA00022827"/>
    </source>
</evidence>
<dbReference type="Proteomes" id="UP000310108">
    <property type="component" value="Unassembled WGS sequence"/>
</dbReference>
<keyword evidence="7" id="KW-0812">Transmembrane</keyword>
<accession>A0A4U6X257</accession>
<evidence type="ECO:0000256" key="5">
    <source>
        <dbReference type="ARBA" id="ARBA00023033"/>
    </source>
</evidence>
<evidence type="ECO:0000313" key="9">
    <source>
        <dbReference type="EMBL" id="TKW48973.1"/>
    </source>
</evidence>
<dbReference type="Gene3D" id="3.50.50.60">
    <property type="entry name" value="FAD/NAD(P)-binding domain"/>
    <property type="match status" value="1"/>
</dbReference>
<keyword evidence="7" id="KW-1133">Transmembrane helix</keyword>
<evidence type="ECO:0000256" key="7">
    <source>
        <dbReference type="SAM" id="Phobius"/>
    </source>
</evidence>
<dbReference type="PANTHER" id="PTHR13789">
    <property type="entry name" value="MONOOXYGENASE"/>
    <property type="match status" value="1"/>
</dbReference>
<dbReference type="PANTHER" id="PTHR13789:SF215">
    <property type="entry name" value="FAD-BINDING DOMAIN-CONTAINING PROTEIN-RELATED"/>
    <property type="match status" value="1"/>
</dbReference>
<organism evidence="9 10">
    <name type="scientific">Colletotrichum tanaceti</name>
    <dbReference type="NCBI Taxonomy" id="1306861"/>
    <lineage>
        <taxon>Eukaryota</taxon>
        <taxon>Fungi</taxon>
        <taxon>Dikarya</taxon>
        <taxon>Ascomycota</taxon>
        <taxon>Pezizomycotina</taxon>
        <taxon>Sordariomycetes</taxon>
        <taxon>Hypocreomycetidae</taxon>
        <taxon>Glomerellales</taxon>
        <taxon>Glomerellaceae</taxon>
        <taxon>Colletotrichum</taxon>
        <taxon>Colletotrichum destructivum species complex</taxon>
    </lineage>
</organism>
<reference evidence="9 10" key="1">
    <citation type="journal article" date="2019" name="PLoS ONE">
        <title>Comparative genome analysis indicates high evolutionary potential of pathogenicity genes in Colletotrichum tanaceti.</title>
        <authorList>
            <person name="Lelwala R.V."/>
            <person name="Korhonen P.K."/>
            <person name="Young N.D."/>
            <person name="Scott J.B."/>
            <person name="Ades P.A."/>
            <person name="Gasser R.B."/>
            <person name="Taylor P.W.J."/>
        </authorList>
    </citation>
    <scope>NUCLEOTIDE SEQUENCE [LARGE SCALE GENOMIC DNA]</scope>
    <source>
        <strain evidence="9">BRIP57314</strain>
    </source>
</reference>
<feature type="transmembrane region" description="Helical" evidence="7">
    <location>
        <begin position="473"/>
        <end position="491"/>
    </location>
</feature>
<dbReference type="InterPro" id="IPR050493">
    <property type="entry name" value="FAD-dep_Monooxygenase_BioMet"/>
</dbReference>
<name>A0A4U6X257_9PEZI</name>
<dbReference type="EMBL" id="PJEX01000651">
    <property type="protein sequence ID" value="TKW48973.1"/>
    <property type="molecule type" value="Genomic_DNA"/>
</dbReference>
<feature type="transmembrane region" description="Helical" evidence="7">
    <location>
        <begin position="565"/>
        <end position="593"/>
    </location>
</feature>
<dbReference type="GO" id="GO:0071949">
    <property type="term" value="F:FAD binding"/>
    <property type="evidence" value="ECO:0007669"/>
    <property type="project" value="InterPro"/>
</dbReference>
<keyword evidence="7" id="KW-0472">Membrane</keyword>
<dbReference type="SUPFAM" id="SSF54373">
    <property type="entry name" value="FAD-linked reductases, C-terminal domain"/>
    <property type="match status" value="1"/>
</dbReference>
<evidence type="ECO:0000313" key="10">
    <source>
        <dbReference type="Proteomes" id="UP000310108"/>
    </source>
</evidence>
<keyword evidence="3" id="KW-0274">FAD</keyword>
<dbReference type="PRINTS" id="PR00420">
    <property type="entry name" value="RNGMNOXGNASE"/>
</dbReference>
<gene>
    <name evidence="9" type="ORF">CTA1_4968</name>
</gene>
<feature type="domain" description="FAD-binding" evidence="8">
    <location>
        <begin position="8"/>
        <end position="238"/>
    </location>
</feature>
<evidence type="ECO:0000256" key="6">
    <source>
        <dbReference type="SAM" id="MobiDB-lite"/>
    </source>
</evidence>
<feature type="region of interest" description="Disordered" evidence="6">
    <location>
        <begin position="607"/>
        <end position="631"/>
    </location>
</feature>
<comment type="similarity">
    <text evidence="1">Belongs to the paxM FAD-dependent monooxygenase family.</text>
</comment>
<evidence type="ECO:0000256" key="2">
    <source>
        <dbReference type="ARBA" id="ARBA00022630"/>
    </source>
</evidence>
<dbReference type="InterPro" id="IPR036188">
    <property type="entry name" value="FAD/NAD-bd_sf"/>
</dbReference>
<sequence length="631" mass="68890">MVGSRLTHTHTQDPQGARFSLRDGTVVSSDLVVVADGIHSGGVEAILGSPNPASPAAHDNFCYRFLVPMADVLSDPVTAELFAGAAGSVRMFLGDGKRIVTYPCRDGEVLNCIGIFHDEVASSTKEDWHNSVDKSLLTERFSNFHPGVLSLLGKASEVKQWPLLYRAPIPTWRKGRMVLIGDAAHPMLPHQGQGGAQAIEDGVALGVCLSSIASEADVPERLDVFERIRRNRASAVTIFSNAAQDEAEKIREAASPFVPADRIPTNPEGFYDFHFDYDIIEDSVKHMRTLHPGFELPESFLPRQPRNHATLNPKHHAMMSTFAYDDPMFDEISPLLDNPTAHDGGHPSASQNSNIHPAVLAAIAMGCITAFFALVTWSMNICILLGRVRRQEKARNAQEVPSGPTTVEPRLHEHIGGAVPAPDPVVAATASDSVRPPARAARRSGPVASAGKVVPVLRIQDTRDRKAVPSSSVTMLLPALLALILGCFHMIRRWVRRCKPGEERHDCWPKPRAFITAQLDTLPKGRREHGPVDAEPIPIVQLDTRLETLVPRVTSTTPEMYDVHIAFWVSVWVAVIGALICTCWACIGLECCFRRSKTRKERRKAVSGSDIIDVEQTPTSSGVLGRGDDGT</sequence>
<keyword evidence="5 9" id="KW-0503">Monooxygenase</keyword>
<keyword evidence="10" id="KW-1185">Reference proteome</keyword>
<evidence type="ECO:0000256" key="4">
    <source>
        <dbReference type="ARBA" id="ARBA00023002"/>
    </source>
</evidence>
<dbReference type="AlphaFoldDB" id="A0A4U6X257"/>
<dbReference type="STRING" id="1306861.A0A4U6X257"/>